<feature type="transmembrane region" description="Helical" evidence="9">
    <location>
        <begin position="694"/>
        <end position="711"/>
    </location>
</feature>
<evidence type="ECO:0000256" key="5">
    <source>
        <dbReference type="ARBA" id="ARBA00022989"/>
    </source>
</evidence>
<dbReference type="OrthoDB" id="1597724at2759"/>
<dbReference type="Proteomes" id="UP000019384">
    <property type="component" value="Unassembled WGS sequence"/>
</dbReference>
<evidence type="ECO:0000256" key="2">
    <source>
        <dbReference type="ARBA" id="ARBA00022741"/>
    </source>
</evidence>
<dbReference type="GO" id="GO:0005525">
    <property type="term" value="F:GTP binding"/>
    <property type="evidence" value="ECO:0007669"/>
    <property type="project" value="UniProtKB-UniRule"/>
</dbReference>
<dbReference type="InterPro" id="IPR046758">
    <property type="entry name" value="Sey1/RHD3-like_3HB"/>
</dbReference>
<evidence type="ECO:0000259" key="10">
    <source>
        <dbReference type="PROSITE" id="PS51715"/>
    </source>
</evidence>
<keyword evidence="4 8" id="KW-0256">Endoplasmic reticulum</keyword>
<dbReference type="Pfam" id="PF05879">
    <property type="entry name" value="RHD3_GTPase"/>
    <property type="match status" value="1"/>
</dbReference>
<feature type="topological domain" description="Cytoplasmic" evidence="8">
    <location>
        <begin position="739"/>
        <end position="790"/>
    </location>
</feature>
<feature type="topological domain" description="Cytoplasmic" evidence="8">
    <location>
        <begin position="1"/>
        <end position="693"/>
    </location>
</feature>
<name>W6MJ77_9ASCO</name>
<gene>
    <name evidence="8" type="primary">SEY1</name>
    <name evidence="11" type="ORF">KUCA_T00002272001</name>
</gene>
<feature type="binding site" evidence="8">
    <location>
        <begin position="64"/>
        <end position="71"/>
    </location>
    <ligand>
        <name>GTP</name>
        <dbReference type="ChEBI" id="CHEBI:37565"/>
    </ligand>
</feature>
<dbReference type="HAMAP" id="MF_03109">
    <property type="entry name" value="Sey1"/>
    <property type="match status" value="1"/>
</dbReference>
<feature type="transmembrane region" description="Helical" evidence="9">
    <location>
        <begin position="718"/>
        <end position="737"/>
    </location>
</feature>
<keyword evidence="6 8" id="KW-0342">GTP-binding</keyword>
<comment type="subcellular location">
    <subcellularLocation>
        <location evidence="8">Endoplasmic reticulum membrane</location>
        <topology evidence="8">Multi-pass membrane protein</topology>
    </subcellularLocation>
    <text evidence="8">Enriched in the cortical ER. Concentrated in punctae along the ER tubules.</text>
</comment>
<evidence type="ECO:0000313" key="11">
    <source>
        <dbReference type="EMBL" id="CDK26301.1"/>
    </source>
</evidence>
<dbReference type="SUPFAM" id="SSF52540">
    <property type="entry name" value="P-loop containing nucleoside triphosphate hydrolases"/>
    <property type="match status" value="1"/>
</dbReference>
<accession>W6MJ77</accession>
<dbReference type="InterPro" id="IPR030386">
    <property type="entry name" value="G_GB1_RHD3_dom"/>
</dbReference>
<dbReference type="PROSITE" id="PS51715">
    <property type="entry name" value="G_GB1_RHD3"/>
    <property type="match status" value="1"/>
</dbReference>
<evidence type="ECO:0000256" key="1">
    <source>
        <dbReference type="ARBA" id="ARBA00022692"/>
    </source>
</evidence>
<comment type="similarity">
    <text evidence="8">Belongs to the TRAFAC class dynamin-like GTPase superfamily. GB1/RHD3 GTPase family. RHD3 subfamily.</text>
</comment>
<dbReference type="PANTHER" id="PTHR45923">
    <property type="entry name" value="PROTEIN SEY1"/>
    <property type="match status" value="1"/>
</dbReference>
<protein>
    <recommendedName>
        <fullName evidence="10">GB1/RHD3-type G domain-containing protein</fullName>
    </recommendedName>
</protein>
<keyword evidence="2 8" id="KW-0547">Nucleotide-binding</keyword>
<sequence length="790" mass="88443">MVIEVSQEMISVGSTPSEPVSESIQVINEFKEFNTSLIKYMRDSYLSPASPDNGLTYHIVSVFGSQSTGKSTLLNNLFGTKFDVMDEVSRQQTTKGIWLAHATHVASAVEGGSSSNSTNIYVMDVEGTDGRERGEDQDFERKSALFALSTSEVLLINIWEYQVGLYQGANLGLLRTVFEVNLALFSQERTKSLILFVIRDHVGNTPLENLAGTLTADLEKIWDQLSKPAGAETLKLNDFFDLKFAALSHKVLQPEAFREDVAKLGDRFTGSELFKPEYHRGVPIDGWTVYSEQIWEQIETNKDLDLPTQRIAAARQRCDEISSECYASFLAEFKSIDPVVLSGKDLSEKLKAIRSTALSSYNVSAVRYPNVAYLERQASLKEKLDQNIKDILSSEIRGASKLVSQKFTNDIEAAKKSRSSEPYADVVQSLLQSALSEFETAAGVYSIVDDEDVHIVSYSSELTELTADLGKAASEAVFRQRQQEILSRTSKSFQAKMKKTISSLIRSPTSSTWDLVIEAFEDTAKSLLAPYRTESGYDFGLGTSEETTSGLYMQIRKQFWIKFRDLLHILVTEDSVSWILRNKFEDLFRFDKEGVPRIWRNASQVDEEFKKARTITFSLLPVLADAVLSDGTEIHPDVDIAHDVEVTNSEENPHIISHLLGSEEQQNVMDRLKKEINAIYVETKRATIQSAAHIPFYIYVVILVLGWNEFMAVLRNPLLCTLIILSGGGFYVCYQLQMLGPILSVATAMFEETKVVIKAKLKELLLEPEAAAVPAPEIIELDDLSELKKD</sequence>
<dbReference type="GO" id="GO:0048309">
    <property type="term" value="P:endoplasmic reticulum inheritance"/>
    <property type="evidence" value="ECO:0007669"/>
    <property type="project" value="EnsemblFungi"/>
</dbReference>
<dbReference type="PANTHER" id="PTHR45923:SF2">
    <property type="entry name" value="PROTEIN SEY1"/>
    <property type="match status" value="1"/>
</dbReference>
<evidence type="ECO:0000256" key="6">
    <source>
        <dbReference type="ARBA" id="ARBA00023134"/>
    </source>
</evidence>
<evidence type="ECO:0000256" key="9">
    <source>
        <dbReference type="SAM" id="Phobius"/>
    </source>
</evidence>
<dbReference type="FunFam" id="3.40.50.300:FF:000727">
    <property type="entry name" value="Protein SEY1 homolog"/>
    <property type="match status" value="1"/>
</dbReference>
<feature type="domain" description="GB1/RHD3-type G" evidence="10">
    <location>
        <begin position="54"/>
        <end position="283"/>
    </location>
</feature>
<dbReference type="STRING" id="1382522.W6MJ77"/>
<dbReference type="EMBL" id="HG793127">
    <property type="protein sequence ID" value="CDK26301.1"/>
    <property type="molecule type" value="Genomic_DNA"/>
</dbReference>
<keyword evidence="1 8" id="KW-0812">Transmembrane</keyword>
<dbReference type="Gene3D" id="3.40.50.300">
    <property type="entry name" value="P-loop containing nucleotide triphosphate hydrolases"/>
    <property type="match status" value="1"/>
</dbReference>
<dbReference type="InterPro" id="IPR027417">
    <property type="entry name" value="P-loop_NTPase"/>
</dbReference>
<keyword evidence="5 8" id="KW-1133">Transmembrane helix</keyword>
<evidence type="ECO:0000256" key="7">
    <source>
        <dbReference type="ARBA" id="ARBA00023136"/>
    </source>
</evidence>
<keyword evidence="7 8" id="KW-0472">Membrane</keyword>
<dbReference type="Pfam" id="PF20428">
    <property type="entry name" value="Sey1_3HB"/>
    <property type="match status" value="1"/>
</dbReference>
<evidence type="ECO:0000256" key="8">
    <source>
        <dbReference type="HAMAP-Rule" id="MF_03109"/>
    </source>
</evidence>
<dbReference type="GO" id="GO:0005789">
    <property type="term" value="C:endoplasmic reticulum membrane"/>
    <property type="evidence" value="ECO:0007669"/>
    <property type="project" value="UniProtKB-SubCell"/>
</dbReference>
<dbReference type="GO" id="GO:0032541">
    <property type="term" value="C:cortical endoplasmic reticulum"/>
    <property type="evidence" value="ECO:0007669"/>
    <property type="project" value="EnsemblFungi"/>
</dbReference>
<evidence type="ECO:0000256" key="3">
    <source>
        <dbReference type="ARBA" id="ARBA00022801"/>
    </source>
</evidence>
<keyword evidence="12" id="KW-1185">Reference proteome</keyword>
<proteinExistence type="inferred from homology"/>
<reference evidence="11" key="1">
    <citation type="submission" date="2013-12" db="EMBL/GenBank/DDBJ databases">
        <authorList>
            <person name="Genoscope - CEA"/>
        </authorList>
    </citation>
    <scope>NUCLEOTIDE SEQUENCE</scope>
    <source>
        <strain evidence="11">CBS 1993</strain>
    </source>
</reference>
<dbReference type="CDD" id="cd01851">
    <property type="entry name" value="GBP"/>
    <property type="match status" value="1"/>
</dbReference>
<dbReference type="AlphaFoldDB" id="W6MJ77"/>
<dbReference type="HOGENOM" id="CLU_011270_0_0_1"/>
<evidence type="ECO:0000313" key="12">
    <source>
        <dbReference type="Proteomes" id="UP000019384"/>
    </source>
</evidence>
<evidence type="ECO:0000256" key="4">
    <source>
        <dbReference type="ARBA" id="ARBA00022824"/>
    </source>
</evidence>
<keyword evidence="3 8" id="KW-0378">Hydrolase</keyword>
<feature type="topological domain" description="Lumenal" evidence="8">
    <location>
        <begin position="715"/>
        <end position="717"/>
    </location>
</feature>
<reference evidence="11" key="2">
    <citation type="submission" date="2014-02" db="EMBL/GenBank/DDBJ databases">
        <title>Complete DNA sequence of /Kuraishia capsulata/ illustrates novel genomic features among budding yeasts (/Saccharomycotina/).</title>
        <authorList>
            <person name="Morales L."/>
            <person name="Noel B."/>
            <person name="Porcel B."/>
            <person name="Marcet-Houben M."/>
            <person name="Hullo M-F."/>
            <person name="Sacerdot C."/>
            <person name="Tekaia F."/>
            <person name="Leh-Louis V."/>
            <person name="Despons L."/>
            <person name="Khanna V."/>
            <person name="Aury J-M."/>
            <person name="Barbe V."/>
            <person name="Couloux A."/>
            <person name="Labadie K."/>
            <person name="Pelletier E."/>
            <person name="Souciet J-L."/>
            <person name="Boekhout T."/>
            <person name="Gabaldon T."/>
            <person name="Wincker P."/>
            <person name="Dujon B."/>
        </authorList>
    </citation>
    <scope>NUCLEOTIDE SEQUENCE</scope>
    <source>
        <strain evidence="11">CBS 1993</strain>
    </source>
</reference>
<dbReference type="InterPro" id="IPR008803">
    <property type="entry name" value="RHD3/Sey1"/>
</dbReference>
<dbReference type="GO" id="GO:0016320">
    <property type="term" value="P:endoplasmic reticulum membrane fusion"/>
    <property type="evidence" value="ECO:0007669"/>
    <property type="project" value="EnsemblFungi"/>
</dbReference>
<organism evidence="11 12">
    <name type="scientific">Kuraishia capsulata CBS 1993</name>
    <dbReference type="NCBI Taxonomy" id="1382522"/>
    <lineage>
        <taxon>Eukaryota</taxon>
        <taxon>Fungi</taxon>
        <taxon>Dikarya</taxon>
        <taxon>Ascomycota</taxon>
        <taxon>Saccharomycotina</taxon>
        <taxon>Pichiomycetes</taxon>
        <taxon>Pichiales</taxon>
        <taxon>Pichiaceae</taxon>
        <taxon>Kuraishia</taxon>
    </lineage>
</organism>
<dbReference type="GO" id="GO:0003924">
    <property type="term" value="F:GTPase activity"/>
    <property type="evidence" value="ECO:0007669"/>
    <property type="project" value="UniProtKB-UniRule"/>
</dbReference>